<dbReference type="GO" id="GO:0004438">
    <property type="term" value="F:phosphatidylinositol-3-phosphate phosphatase activity"/>
    <property type="evidence" value="ECO:0007669"/>
    <property type="project" value="TreeGrafter"/>
</dbReference>
<dbReference type="InterPro" id="IPR015943">
    <property type="entry name" value="WD40/YVTN_repeat-like_dom_sf"/>
</dbReference>
<dbReference type="PRINTS" id="PR00109">
    <property type="entry name" value="TYRKINASE"/>
</dbReference>
<dbReference type="NCBIfam" id="TIGR00231">
    <property type="entry name" value="small_GTP"/>
    <property type="match status" value="1"/>
</dbReference>
<dbReference type="SMART" id="SM00364">
    <property type="entry name" value="LRR_BAC"/>
    <property type="match status" value="6"/>
</dbReference>
<gene>
    <name evidence="19" type="ORF">CYY_007084</name>
</gene>
<dbReference type="InterPro" id="IPR036388">
    <property type="entry name" value="WH-like_DNA-bd_sf"/>
</dbReference>
<feature type="compositionally biased region" description="Low complexity" evidence="15">
    <location>
        <begin position="2324"/>
        <end position="2334"/>
    </location>
</feature>
<evidence type="ECO:0000256" key="12">
    <source>
        <dbReference type="ARBA" id="ARBA00048679"/>
    </source>
</evidence>
<dbReference type="Pfam" id="PF06602">
    <property type="entry name" value="Myotub-related"/>
    <property type="match status" value="1"/>
</dbReference>
<dbReference type="Gene3D" id="3.30.70.1390">
    <property type="entry name" value="ROC domain from the Parkinson's disease-associated leucine-rich repeat kinase 2"/>
    <property type="match status" value="1"/>
</dbReference>
<dbReference type="PROSITE" id="PS00108">
    <property type="entry name" value="PROTEIN_KINASE_ST"/>
    <property type="match status" value="1"/>
</dbReference>
<evidence type="ECO:0000256" key="4">
    <source>
        <dbReference type="ARBA" id="ARBA00022614"/>
    </source>
</evidence>
<keyword evidence="5" id="KW-0808">Transferase</keyword>
<feature type="compositionally biased region" description="Low complexity" evidence="15">
    <location>
        <begin position="2697"/>
        <end position="2711"/>
    </location>
</feature>
<dbReference type="Gene3D" id="1.10.10.10">
    <property type="entry name" value="Winged helix-like DNA-binding domain superfamily/Winged helix DNA-binding domain"/>
    <property type="match status" value="1"/>
</dbReference>
<sequence>MDVLNLSIEFHHPEGTNVTKKIVRIDPATKIGEFSKLLLDKFGRSSEVDPLQYQLLLNTPKSTVPFQVLSDLNKSIANYNIKNNDELVFKKRPKKVHPSNAKLTSKKKPDSIFKTLFSMSTLEMKLGEEKTQPEISEVENQIDDPLVLFKAIEYLTQHFQSAKDVDEILASFQYVGSEIEYTELIKLVNQNEHSDIPQAYRNPKILCSFILNLLHLSFSQTSLTYSLYTTFLKSTNNDIKSSIFYDIPPKSRIILKHIMLFLSSLTCKDPNLLDTISSIIAPFIIGSVEAAPSSTTPPQQQQQLVNNLNNSFKPLAHTTSPLMSSSNVSSSNINISPPPTPSFSSTTQTPPSPSLTSNNNNNNLSANNTIGRSHNRENSKDSSRTLSPNENNICKKVAVDLIQNLPLYLLFSPLKVSQLEGERVLFSSENIYCIDKSNFPPLKASLGEIWVTNYRVLFVNSAKRDSMIPNSSSSTSLSSLLLSPSQSYTSFTSSTSNTPNHSGSYYTPTTTTTTMNHSGGMPPPSTSTSTSPPLGSSSGGTGMTQSVSSLSLAALTNLTKLSTSDNSEIPLSMIYKWKPLKTGTLYESFKIYCKDFRCKVIGFPINSPFLYKFKEILESLKQYSSSPQQTFAFQFNEKNLAHTENFSESLLLKEFNRQGISWDHWRICNVNSNLKVCDSYPSWSVVPKLVNDNIVVTSAYYRSFRFPVLSWNHPNQKSSIIRAAGPEESNSGGNNSHPNQSNSSGSLGYNSGNNVLNSNSINNTSTSNIVGGGFGLNPINTPSSSYKSASFMLSPTQNHSAMSPTSTNTPRIHSSISSSAIPQVCQEDIDFLKTILDIKSSNMLTVFDTGPNAAYASTMIGCQIEFLELANTAKTKERYNKLMHLHLTNPDAQWSETIRFNWLDPLKTLLSAAISIATAIDQGRSVLIQHCGDPDIDAQISSIAQILLDPYYRTIDGFRVLIEKEWICYGHQFAKRSNYDQKFDNFSPIFMQFIFIVWQIWKEFPTSFQFNELYLITILDNIFSSRFGTFLCNNIKERTENNIYSGTKSFWSYVEQHFDRFMNPYSKVTFPLPAIQHLKCQRIYQDTMWNEYFYRYCFKSSLAIEQLEERIRATTPQLSAGVSSSAIPTFEFLDLSGLKLYYLPSDSALYHISNLRELTLAKNNLNHFSVKLSSLINLEKLSLEDNCISNVPYDSMCLISDKLVNLRELNLSTNQFADLPHELARFKNLTSLNIRNNKFVSIPDVIAQLHGLVELDISDCDFSQSSSPTSVPTNLDKLKLLNLNHSRLGSLTKEFGDLKSLVKLYLDFNNLNSVPSSFAQLQCVEELSLNFNQFTEFPEELCSLASLKKLSMEGNQLTFLPNTISQLIYLSDLNLKQNKLESLPASIGQMSNLVSVNLMNNNLTALRPTMGLLTNLTSLKLDGNRIKTPPPEIQVQGLKPMLLYLKDLIKGQEQCYKMKLMIVGQENVGKTTLLKTLREKKKKAALGPNISTDGISIDNWVFSGQFEEKEEENNRTIKKKQDVTLSIWDFAGQEIYYTTHQFFLSERSVYIVAWNLCLAEEESRVEFWLQSISTRAKDAPIIIVGTHLDDVNRNNAKPLKKKMKEKYCTRFPNIKAIKLVSCTSGKGIPSLRETLESVVTSQPTMGESLPRSYMLLENLVKEETKKRVIPTIPWSEFIQLGSICTITDEAELLRATMFLNQLGSLVYFPKEPGLKQFVILDPQWITTMLSSIITTKHSYAKDGILMHKSLKQIWRPPQYPNHLHPHLISLLEKFEISFNVSQDSGFENGMSLIPSLLSNERPAAFATMWPPYDPHVQQFGRIYQFEFIPNGFFSRLMVRILNFARTEVKCYWKNGMLLHHDQEQILLELNHTKKSLTFMVRGMNSATLSRDVIETIQSLLDDSFQLPTQIYIPCVHCLQLKTNHHPYKFPLEVCENAAVKGTGYLKCQGVYNVRTDLLVPDLVMSNFTGAKIPFEELQMDGLIGEGGAALVYRAIWKGQVVAVKRLKTIENDNDPDCPIEINDISLSKAFKEFRRECWIMSDLEHPNIVQLRGLCLDPLCIVTEYLPHGNLYSFLHGDSSNEMGWIFRLKVALDISSGMAFLHSSTPPIIHRDLKSPNILLASLDESSATIAKVVDFGLSGLQHTITNRGVENPLWLAPEILSKTKEYSTQSDVYAFGVILWELLTRKDYFGQYTFMTLIEEKVIAGERPDIPSDCHLLYAQLIQDCWQNNPNERPKFSEIEDRILNIIETMFPDLPLYEPSNHHEKRKSLNSSLNGIRHRKNPSTSSEISIDTHGTSMIDDGVENGGSSSLKRQQSQESNGHTTTTTTTNTATDEMESLKRSKTDDSISSYGIDESSSQRSLAPSKSELELEFRNLDLINNSNSAPSTPKKVLYMNKRNSISVQPFYNEFTKELLPNEGTIQCLQRVGNHVWVGTGSGVMSIWRADNSEKVKSFNAHTKRIVCLYNYMNNQVWSGSVDGSISIWSADNFSLIKTLTGYSPTCFTRVGHTMWVGSIVNCVHVFDLKKKVKYKGKIQLKTGPVECLLRRGENSEVWAALNNQIARIDVNSQRVVQMLNAHDKAIHCMIEVEGTIWSSSSDGMIKIWSIQSGQLLESIEAHKSRIFDLILVGDYVWSGSWDTTIKIWSIKDYRLVSENQGKHSDAISCFVYLNPEETFTSPATLSPNEKDKVKDKDKSTTTTNNNQQQQQQQQIQIQIPKQIWSGSWDSSICIWNLYNGNGHDFYDRTRTNSSMDLKLTPTNSNNNQNHNNHPASSYTPASTSSLLSSIPETSPPLSSSPTHSSTLRGQARRTVSFVFDKFGSSPSSQSSSSSKK</sequence>
<dbReference type="Gene3D" id="3.30.310.200">
    <property type="match status" value="1"/>
</dbReference>
<dbReference type="Pfam" id="PF00400">
    <property type="entry name" value="WD40"/>
    <property type="match status" value="2"/>
</dbReference>
<dbReference type="Pfam" id="PF13855">
    <property type="entry name" value="LRR_8"/>
    <property type="match status" value="2"/>
</dbReference>
<feature type="compositionally biased region" description="Basic and acidic residues" evidence="15">
    <location>
        <begin position="2338"/>
        <end position="2347"/>
    </location>
</feature>
<feature type="compositionally biased region" description="Polar residues" evidence="15">
    <location>
        <begin position="2307"/>
        <end position="2323"/>
    </location>
</feature>
<dbReference type="PROSITE" id="PS51450">
    <property type="entry name" value="LRR"/>
    <property type="match status" value="3"/>
</dbReference>
<dbReference type="InterPro" id="IPR029021">
    <property type="entry name" value="Prot-tyrosine_phosphatase-like"/>
</dbReference>
<evidence type="ECO:0000259" key="17">
    <source>
        <dbReference type="PROSITE" id="PS51339"/>
    </source>
</evidence>
<evidence type="ECO:0000256" key="11">
    <source>
        <dbReference type="ARBA" id="ARBA00047899"/>
    </source>
</evidence>
<comment type="catalytic activity">
    <reaction evidence="12">
        <text>L-seryl-[protein] + ATP = O-phospho-L-seryl-[protein] + ADP + H(+)</text>
        <dbReference type="Rhea" id="RHEA:17989"/>
        <dbReference type="Rhea" id="RHEA-COMP:9863"/>
        <dbReference type="Rhea" id="RHEA-COMP:11604"/>
        <dbReference type="ChEBI" id="CHEBI:15378"/>
        <dbReference type="ChEBI" id="CHEBI:29999"/>
        <dbReference type="ChEBI" id="CHEBI:30616"/>
        <dbReference type="ChEBI" id="CHEBI:83421"/>
        <dbReference type="ChEBI" id="CHEBI:456216"/>
        <dbReference type="EC" id="2.7.11.1"/>
    </reaction>
</comment>
<dbReference type="InterPro" id="IPR020859">
    <property type="entry name" value="ROC"/>
</dbReference>
<evidence type="ECO:0000256" key="2">
    <source>
        <dbReference type="ARBA" id="ARBA00012513"/>
    </source>
</evidence>
<dbReference type="InterPro" id="IPR001245">
    <property type="entry name" value="Ser-Thr/Tyr_kinase_cat_dom"/>
</dbReference>
<feature type="domain" description="Myotubularin phosphatase" evidence="17">
    <location>
        <begin position="645"/>
        <end position="1093"/>
    </location>
</feature>
<dbReference type="OrthoDB" id="10252328at2759"/>
<dbReference type="GO" id="GO:0005524">
    <property type="term" value="F:ATP binding"/>
    <property type="evidence" value="ECO:0007669"/>
    <property type="project" value="UniProtKB-KW"/>
</dbReference>
<proteinExistence type="inferred from homology"/>
<dbReference type="SUPFAM" id="SSF52799">
    <property type="entry name" value="(Phosphotyrosine protein) phosphatases II"/>
    <property type="match status" value="1"/>
</dbReference>
<dbReference type="Gene3D" id="3.80.10.10">
    <property type="entry name" value="Ribonuclease Inhibitor"/>
    <property type="match status" value="1"/>
</dbReference>
<keyword evidence="14" id="KW-0853">WD repeat</keyword>
<feature type="compositionally biased region" description="Low complexity" evidence="15">
    <location>
        <begin position="491"/>
        <end position="536"/>
    </location>
</feature>
<dbReference type="SMART" id="SM00369">
    <property type="entry name" value="LRR_TYP"/>
    <property type="match status" value="10"/>
</dbReference>
<evidence type="ECO:0000256" key="5">
    <source>
        <dbReference type="ARBA" id="ARBA00022679"/>
    </source>
</evidence>
<feature type="compositionally biased region" description="Low complexity" evidence="15">
    <location>
        <begin position="319"/>
        <end position="335"/>
    </location>
</feature>
<feature type="domain" description="Protein kinase" evidence="16">
    <location>
        <begin position="1977"/>
        <end position="2253"/>
    </location>
</feature>
<evidence type="ECO:0000256" key="15">
    <source>
        <dbReference type="SAM" id="MobiDB-lite"/>
    </source>
</evidence>
<evidence type="ECO:0000313" key="20">
    <source>
        <dbReference type="Proteomes" id="UP000695562"/>
    </source>
</evidence>
<feature type="region of interest" description="Disordered" evidence="15">
    <location>
        <begin position="795"/>
        <end position="814"/>
    </location>
</feature>
<feature type="compositionally biased region" description="Low complexity" evidence="15">
    <location>
        <begin position="342"/>
        <end position="370"/>
    </location>
</feature>
<name>A0A8J4V570_9MYCE</name>
<keyword evidence="8" id="KW-0418">Kinase</keyword>
<dbReference type="PANTHER" id="PTHR10807">
    <property type="entry name" value="MYOTUBULARIN-RELATED"/>
    <property type="match status" value="1"/>
</dbReference>
<dbReference type="Gene3D" id="1.10.510.10">
    <property type="entry name" value="Transferase(Phosphotransferase) domain 1"/>
    <property type="match status" value="1"/>
</dbReference>
<feature type="repeat" description="WD" evidence="14">
    <location>
        <begin position="2616"/>
        <end position="2655"/>
    </location>
</feature>
<keyword evidence="7" id="KW-0547">Nucleotide-binding</keyword>
<dbReference type="PANTHER" id="PTHR10807:SF113">
    <property type="entry name" value="SERINE_THREONINE-PROTEIN KINASE PATS1-RELATED"/>
    <property type="match status" value="1"/>
</dbReference>
<dbReference type="Pfam" id="PF25497">
    <property type="entry name" value="COR-B"/>
    <property type="match status" value="1"/>
</dbReference>
<feature type="compositionally biased region" description="Polar residues" evidence="15">
    <location>
        <begin position="728"/>
        <end position="740"/>
    </location>
</feature>
<dbReference type="SUPFAM" id="SSF52058">
    <property type="entry name" value="L domain-like"/>
    <property type="match status" value="1"/>
</dbReference>
<feature type="compositionally biased region" description="Low complexity" evidence="15">
    <location>
        <begin position="2348"/>
        <end position="2359"/>
    </location>
</feature>
<evidence type="ECO:0000256" key="3">
    <source>
        <dbReference type="ARBA" id="ARBA00022527"/>
    </source>
</evidence>
<dbReference type="InterPro" id="IPR008271">
    <property type="entry name" value="Ser/Thr_kinase_AS"/>
</dbReference>
<accession>A0A8J4V570</accession>
<dbReference type="GO" id="GO:0005525">
    <property type="term" value="F:GTP binding"/>
    <property type="evidence" value="ECO:0007669"/>
    <property type="project" value="UniProtKB-KW"/>
</dbReference>
<protein>
    <recommendedName>
        <fullName evidence="2">non-specific serine/threonine protein kinase</fullName>
        <ecNumber evidence="2">2.7.11.1</ecNumber>
    </recommendedName>
</protein>
<dbReference type="GO" id="GO:0046856">
    <property type="term" value="P:phosphatidylinositol dephosphorylation"/>
    <property type="evidence" value="ECO:0007669"/>
    <property type="project" value="TreeGrafter"/>
</dbReference>
<dbReference type="PRINTS" id="PR00449">
    <property type="entry name" value="RASTRNSFRMNG"/>
</dbReference>
<keyword evidence="20" id="KW-1185">Reference proteome</keyword>
<dbReference type="InterPro" id="IPR001680">
    <property type="entry name" value="WD40_rpt"/>
</dbReference>
<dbReference type="PROSITE" id="PS51339">
    <property type="entry name" value="PPASE_MYOTUBULARIN"/>
    <property type="match status" value="1"/>
</dbReference>
<dbReference type="Gene3D" id="2.130.10.10">
    <property type="entry name" value="YVTN repeat-like/Quinoprotein amine dehydrogenase"/>
    <property type="match status" value="2"/>
</dbReference>
<feature type="region of interest" description="Disordered" evidence="15">
    <location>
        <begin position="2260"/>
        <end position="2367"/>
    </location>
</feature>
<dbReference type="GO" id="GO:0016020">
    <property type="term" value="C:membrane"/>
    <property type="evidence" value="ECO:0007669"/>
    <property type="project" value="TreeGrafter"/>
</dbReference>
<evidence type="ECO:0000256" key="1">
    <source>
        <dbReference type="ARBA" id="ARBA00008171"/>
    </source>
</evidence>
<reference evidence="19" key="1">
    <citation type="submission" date="2020-01" db="EMBL/GenBank/DDBJ databases">
        <title>Development of genomics and gene disruption for Polysphondylium violaceum indicates a role for the polyketide synthase stlB in stalk morphogenesis.</title>
        <authorList>
            <person name="Narita B."/>
            <person name="Kawabe Y."/>
            <person name="Kin K."/>
            <person name="Saito T."/>
            <person name="Gibbs R."/>
            <person name="Kuspa A."/>
            <person name="Muzny D."/>
            <person name="Queller D."/>
            <person name="Richards S."/>
            <person name="Strassman J."/>
            <person name="Sucgang R."/>
            <person name="Worley K."/>
            <person name="Schaap P."/>
        </authorList>
    </citation>
    <scope>NUCLEOTIDE SEQUENCE</scope>
    <source>
        <strain evidence="19">QSvi11</strain>
    </source>
</reference>
<dbReference type="PROSITE" id="PS50011">
    <property type="entry name" value="PROTEIN_KINASE_DOM"/>
    <property type="match status" value="1"/>
</dbReference>
<dbReference type="GO" id="GO:0004674">
    <property type="term" value="F:protein serine/threonine kinase activity"/>
    <property type="evidence" value="ECO:0007669"/>
    <property type="project" value="UniProtKB-KW"/>
</dbReference>
<dbReference type="EC" id="2.7.11.1" evidence="2"/>
<keyword evidence="6" id="KW-0677">Repeat</keyword>
<evidence type="ECO:0000256" key="9">
    <source>
        <dbReference type="ARBA" id="ARBA00022840"/>
    </source>
</evidence>
<evidence type="ECO:0000256" key="13">
    <source>
        <dbReference type="PIRSR" id="PIRSR630564-1"/>
    </source>
</evidence>
<dbReference type="InterPro" id="IPR003591">
    <property type="entry name" value="Leu-rich_rpt_typical-subtyp"/>
</dbReference>
<dbReference type="SMART" id="SM00320">
    <property type="entry name" value="WD40"/>
    <property type="match status" value="5"/>
</dbReference>
<feature type="region of interest" description="Disordered" evidence="15">
    <location>
        <begin position="319"/>
        <end position="389"/>
    </location>
</feature>
<feature type="compositionally biased region" description="Basic and acidic residues" evidence="15">
    <location>
        <begin position="374"/>
        <end position="383"/>
    </location>
</feature>
<dbReference type="SUPFAM" id="SSF56112">
    <property type="entry name" value="Protein kinase-like (PK-like)"/>
    <property type="match status" value="1"/>
</dbReference>
<dbReference type="PROSITE" id="PS50082">
    <property type="entry name" value="WD_REPEATS_2"/>
    <property type="match status" value="2"/>
</dbReference>
<dbReference type="InterPro" id="IPR032675">
    <property type="entry name" value="LRR_dom_sf"/>
</dbReference>
<feature type="compositionally biased region" description="Low complexity" evidence="15">
    <location>
        <begin position="2760"/>
        <end position="2804"/>
    </location>
</feature>
<dbReference type="PROSITE" id="PS51419">
    <property type="entry name" value="RAB"/>
    <property type="match status" value="1"/>
</dbReference>
<dbReference type="Pfam" id="PF16095">
    <property type="entry name" value="COR-A"/>
    <property type="match status" value="1"/>
</dbReference>
<evidence type="ECO:0000256" key="7">
    <source>
        <dbReference type="ARBA" id="ARBA00022741"/>
    </source>
</evidence>
<feature type="region of interest" description="Disordered" evidence="15">
    <location>
        <begin position="724"/>
        <end position="749"/>
    </location>
</feature>
<organism evidence="19 20">
    <name type="scientific">Polysphondylium violaceum</name>
    <dbReference type="NCBI Taxonomy" id="133409"/>
    <lineage>
        <taxon>Eukaryota</taxon>
        <taxon>Amoebozoa</taxon>
        <taxon>Evosea</taxon>
        <taxon>Eumycetozoa</taxon>
        <taxon>Dictyostelia</taxon>
        <taxon>Dictyosteliales</taxon>
        <taxon>Dictyosteliaceae</taxon>
        <taxon>Polysphondylium</taxon>
    </lineage>
</organism>
<feature type="repeat" description="WD" evidence="14">
    <location>
        <begin position="2576"/>
        <end position="2615"/>
    </location>
</feature>
<evidence type="ECO:0000256" key="8">
    <source>
        <dbReference type="ARBA" id="ARBA00022777"/>
    </source>
</evidence>
<keyword evidence="9" id="KW-0067">ATP-binding</keyword>
<evidence type="ECO:0000259" key="18">
    <source>
        <dbReference type="PROSITE" id="PS51424"/>
    </source>
</evidence>
<feature type="region of interest" description="Disordered" evidence="15">
    <location>
        <begin position="2678"/>
        <end position="2711"/>
    </location>
</feature>
<dbReference type="EMBL" id="AJWJ01000359">
    <property type="protein sequence ID" value="KAF2071594.1"/>
    <property type="molecule type" value="Genomic_DNA"/>
</dbReference>
<comment type="similarity">
    <text evidence="1">Belongs to the protein kinase superfamily. TKL Ser/Thr protein kinase family. ROCO subfamily.</text>
</comment>
<dbReference type="Pfam" id="PF08477">
    <property type="entry name" value="Roc"/>
    <property type="match status" value="1"/>
</dbReference>
<feature type="active site" description="Phosphocysteine intermediate" evidence="13">
    <location>
        <position position="931"/>
    </location>
</feature>
<dbReference type="InterPro" id="IPR011009">
    <property type="entry name" value="Kinase-like_dom_sf"/>
</dbReference>
<dbReference type="Gene3D" id="1.10.10.2200">
    <property type="match status" value="1"/>
</dbReference>
<feature type="region of interest" description="Disordered" evidence="15">
    <location>
        <begin position="2753"/>
        <end position="2807"/>
    </location>
</feature>
<dbReference type="Proteomes" id="UP000695562">
    <property type="component" value="Unassembled WGS sequence"/>
</dbReference>
<dbReference type="InterPro" id="IPR001611">
    <property type="entry name" value="Leu-rich_rpt"/>
</dbReference>
<dbReference type="SMART" id="SM00220">
    <property type="entry name" value="S_TKc"/>
    <property type="match status" value="1"/>
</dbReference>
<dbReference type="Gene3D" id="3.40.50.300">
    <property type="entry name" value="P-loop containing nucleotide triphosphate hydrolases"/>
    <property type="match status" value="1"/>
</dbReference>
<comment type="caution">
    <text evidence="19">The sequence shown here is derived from an EMBL/GenBank/DDBJ whole genome shotgun (WGS) entry which is preliminary data.</text>
</comment>
<dbReference type="InterPro" id="IPR000719">
    <property type="entry name" value="Prot_kinase_dom"/>
</dbReference>
<dbReference type="InterPro" id="IPR030564">
    <property type="entry name" value="Myotubularin"/>
</dbReference>
<dbReference type="CDD" id="cd13999">
    <property type="entry name" value="STKc_MAP3K-like"/>
    <property type="match status" value="1"/>
</dbReference>
<evidence type="ECO:0000259" key="16">
    <source>
        <dbReference type="PROSITE" id="PS50011"/>
    </source>
</evidence>
<evidence type="ECO:0000313" key="19">
    <source>
        <dbReference type="EMBL" id="KAF2071594.1"/>
    </source>
</evidence>
<keyword evidence="3" id="KW-0723">Serine/threonine-protein kinase</keyword>
<evidence type="ECO:0000256" key="10">
    <source>
        <dbReference type="ARBA" id="ARBA00023134"/>
    </source>
</evidence>
<feature type="compositionally biased region" description="Polar residues" evidence="15">
    <location>
        <begin position="2284"/>
        <end position="2297"/>
    </location>
</feature>
<dbReference type="SUPFAM" id="SSF50998">
    <property type="entry name" value="Quinoprotein alcohol dehydrogenase-like"/>
    <property type="match status" value="1"/>
</dbReference>
<evidence type="ECO:0000256" key="14">
    <source>
        <dbReference type="PROSITE-ProRule" id="PRU00221"/>
    </source>
</evidence>
<dbReference type="Pfam" id="PF07714">
    <property type="entry name" value="PK_Tyr_Ser-Thr"/>
    <property type="match status" value="1"/>
</dbReference>
<dbReference type="InterPro" id="IPR032171">
    <property type="entry name" value="COR-A"/>
</dbReference>
<keyword evidence="4" id="KW-0433">Leucine-rich repeat</keyword>
<dbReference type="Gene3D" id="3.30.200.20">
    <property type="entry name" value="Phosphorylase Kinase, domain 1"/>
    <property type="match status" value="1"/>
</dbReference>
<dbReference type="SUPFAM" id="SSF52540">
    <property type="entry name" value="P-loop containing nucleoside triphosphate hydrolases"/>
    <property type="match status" value="1"/>
</dbReference>
<dbReference type="InterPro" id="IPR010569">
    <property type="entry name" value="Myotubularin-like_Pase_dom"/>
</dbReference>
<comment type="catalytic activity">
    <reaction evidence="11">
        <text>L-threonyl-[protein] + ATP = O-phospho-L-threonyl-[protein] + ADP + H(+)</text>
        <dbReference type="Rhea" id="RHEA:46608"/>
        <dbReference type="Rhea" id="RHEA-COMP:11060"/>
        <dbReference type="Rhea" id="RHEA-COMP:11605"/>
        <dbReference type="ChEBI" id="CHEBI:15378"/>
        <dbReference type="ChEBI" id="CHEBI:30013"/>
        <dbReference type="ChEBI" id="CHEBI:30616"/>
        <dbReference type="ChEBI" id="CHEBI:61977"/>
        <dbReference type="ChEBI" id="CHEBI:456216"/>
        <dbReference type="EC" id="2.7.11.1"/>
    </reaction>
</comment>
<dbReference type="InterPro" id="IPR005225">
    <property type="entry name" value="Small_GTP-bd"/>
</dbReference>
<feature type="region of interest" description="Disordered" evidence="15">
    <location>
        <begin position="491"/>
        <end position="543"/>
    </location>
</feature>
<dbReference type="InterPro" id="IPR027417">
    <property type="entry name" value="P-loop_NTPase"/>
</dbReference>
<dbReference type="InterPro" id="IPR011047">
    <property type="entry name" value="Quinoprotein_ADH-like_sf"/>
</dbReference>
<feature type="compositionally biased region" description="Basic and acidic residues" evidence="15">
    <location>
        <begin position="2685"/>
        <end position="2696"/>
    </location>
</feature>
<feature type="domain" description="Roc" evidence="18">
    <location>
        <begin position="1451"/>
        <end position="1642"/>
    </location>
</feature>
<dbReference type="PROSITE" id="PS51424">
    <property type="entry name" value="ROC"/>
    <property type="match status" value="1"/>
</dbReference>
<dbReference type="InterPro" id="IPR057263">
    <property type="entry name" value="COR-B"/>
</dbReference>
<evidence type="ECO:0000256" key="6">
    <source>
        <dbReference type="ARBA" id="ARBA00022737"/>
    </source>
</evidence>
<keyword evidence="10" id="KW-0342">GTP-binding</keyword>
<dbReference type="GO" id="GO:0005829">
    <property type="term" value="C:cytosol"/>
    <property type="evidence" value="ECO:0007669"/>
    <property type="project" value="UniProtKB-ARBA"/>
</dbReference>